<sequence length="94" mass="10969">MEKITQVHGITREDLFNAFQRLEDKINNLQAANRKPKKHSVKELAQNCGVAELTVRNWITDGKVKAERIGRRIFISEEEFQKALSEVKSIKYKR</sequence>
<proteinExistence type="predicted"/>
<feature type="domain" description="Helix-turn-helix" evidence="1">
    <location>
        <begin position="40"/>
        <end position="84"/>
    </location>
</feature>
<evidence type="ECO:0000313" key="2">
    <source>
        <dbReference type="EMBL" id="MDT0678312.1"/>
    </source>
</evidence>
<protein>
    <submittedName>
        <fullName evidence="2">Helix-turn-helix domain-containing protein</fullName>
    </submittedName>
</protein>
<keyword evidence="3" id="KW-1185">Reference proteome</keyword>
<gene>
    <name evidence="2" type="ORF">RM539_17145</name>
</gene>
<dbReference type="EMBL" id="JAVRHK010000018">
    <property type="protein sequence ID" value="MDT0678312.1"/>
    <property type="molecule type" value="Genomic_DNA"/>
</dbReference>
<dbReference type="Pfam" id="PF12728">
    <property type="entry name" value="HTH_17"/>
    <property type="match status" value="1"/>
</dbReference>
<dbReference type="NCBIfam" id="TIGR01764">
    <property type="entry name" value="excise"/>
    <property type="match status" value="1"/>
</dbReference>
<evidence type="ECO:0000313" key="3">
    <source>
        <dbReference type="Proteomes" id="UP001262582"/>
    </source>
</evidence>
<dbReference type="SUPFAM" id="SSF46955">
    <property type="entry name" value="Putative DNA-binding domain"/>
    <property type="match status" value="1"/>
</dbReference>
<dbReference type="Proteomes" id="UP001262582">
    <property type="component" value="Unassembled WGS sequence"/>
</dbReference>
<name>A0ABU3D9U8_9FLAO</name>
<dbReference type="InterPro" id="IPR010093">
    <property type="entry name" value="SinI_DNA-bd"/>
</dbReference>
<dbReference type="InterPro" id="IPR009061">
    <property type="entry name" value="DNA-bd_dom_put_sf"/>
</dbReference>
<comment type="caution">
    <text evidence="2">The sequence shown here is derived from an EMBL/GenBank/DDBJ whole genome shotgun (WGS) entry which is preliminary data.</text>
</comment>
<dbReference type="RefSeq" id="WP_075327663.1">
    <property type="nucleotide sequence ID" value="NZ_JAVRHK010000018.1"/>
</dbReference>
<evidence type="ECO:0000259" key="1">
    <source>
        <dbReference type="Pfam" id="PF12728"/>
    </source>
</evidence>
<dbReference type="InterPro" id="IPR041657">
    <property type="entry name" value="HTH_17"/>
</dbReference>
<reference evidence="2 3" key="1">
    <citation type="submission" date="2023-09" db="EMBL/GenBank/DDBJ databases">
        <authorList>
            <person name="Rey-Velasco X."/>
        </authorList>
    </citation>
    <scope>NUCLEOTIDE SEQUENCE [LARGE SCALE GENOMIC DNA]</scope>
    <source>
        <strain evidence="2 3">F117</strain>
    </source>
</reference>
<accession>A0ABU3D9U8</accession>
<organism evidence="2 3">
    <name type="scientific">Autumnicola musiva</name>
    <dbReference type="NCBI Taxonomy" id="3075589"/>
    <lineage>
        <taxon>Bacteria</taxon>
        <taxon>Pseudomonadati</taxon>
        <taxon>Bacteroidota</taxon>
        <taxon>Flavobacteriia</taxon>
        <taxon>Flavobacteriales</taxon>
        <taxon>Flavobacteriaceae</taxon>
        <taxon>Autumnicola</taxon>
    </lineage>
</organism>